<reference evidence="1 2" key="1">
    <citation type="journal article" date="2019" name="Environ. Microbiol.">
        <title>An active ?-lactamase is a part of an orchestrated cell wall stress resistance network of Bacillus subtilis and related rhizosphere species.</title>
        <authorList>
            <person name="Bucher T."/>
            <person name="Keren-Paz A."/>
            <person name="Hausser J."/>
            <person name="Olender T."/>
            <person name="Cytryn E."/>
            <person name="Kolodkin-Gal I."/>
        </authorList>
    </citation>
    <scope>NUCLEOTIDE SEQUENCE [LARGE SCALE GENOMIC DNA]</scope>
    <source>
        <strain evidence="1 2">I5</strain>
    </source>
</reference>
<dbReference type="AlphaFoldDB" id="A0A4U3AU83"/>
<proteinExistence type="predicted"/>
<protein>
    <submittedName>
        <fullName evidence="1">Sporulation inhibitor of replication protein SirA</fullName>
    </submittedName>
</protein>
<dbReference type="EMBL" id="SZON01001077">
    <property type="protein sequence ID" value="TKI92686.1"/>
    <property type="molecule type" value="Genomic_DNA"/>
</dbReference>
<accession>A0A4U3AU83</accession>
<dbReference type="Gene3D" id="3.30.310.250">
    <property type="entry name" value="Sporulation inhibitor of replication protein SirA"/>
    <property type="match status" value="1"/>
</dbReference>
<name>A0A4U3AU83_9BACI</name>
<evidence type="ECO:0000313" key="1">
    <source>
        <dbReference type="EMBL" id="TKI92686.1"/>
    </source>
</evidence>
<dbReference type="InterPro" id="IPR019683">
    <property type="entry name" value="SirA"/>
</dbReference>
<dbReference type="Proteomes" id="UP000305222">
    <property type="component" value="Unassembled WGS sequence"/>
</dbReference>
<dbReference type="InterPro" id="IPR038449">
    <property type="entry name" value="SirA_sf"/>
</dbReference>
<dbReference type="Pfam" id="PF10747">
    <property type="entry name" value="SirA"/>
    <property type="match status" value="1"/>
</dbReference>
<organism evidence="1 2">
    <name type="scientific">Bacillus wiedmannii</name>
    <dbReference type="NCBI Taxonomy" id="1890302"/>
    <lineage>
        <taxon>Bacteria</taxon>
        <taxon>Bacillati</taxon>
        <taxon>Bacillota</taxon>
        <taxon>Bacilli</taxon>
        <taxon>Bacillales</taxon>
        <taxon>Bacillaceae</taxon>
        <taxon>Bacillus</taxon>
        <taxon>Bacillus cereus group</taxon>
    </lineage>
</organism>
<comment type="caution">
    <text evidence="1">The sequence shown here is derived from an EMBL/GenBank/DDBJ whole genome shotgun (WGS) entry which is preliminary data.</text>
</comment>
<gene>
    <name evidence="1" type="ORF">FC699_19435</name>
</gene>
<feature type="non-terminal residue" evidence="1">
    <location>
        <position position="1"/>
    </location>
</feature>
<evidence type="ECO:0000313" key="2">
    <source>
        <dbReference type="Proteomes" id="UP000305222"/>
    </source>
</evidence>
<sequence length="26" mass="3165">LTFLAMDYENTKYGWLNPLKQVRTYV</sequence>